<feature type="transmembrane region" description="Helical" evidence="5">
    <location>
        <begin position="113"/>
        <end position="134"/>
    </location>
</feature>
<keyword evidence="2 5" id="KW-0812">Transmembrane</keyword>
<evidence type="ECO:0000256" key="5">
    <source>
        <dbReference type="SAM" id="Phobius"/>
    </source>
</evidence>
<sequence>MGDVPLPFTAIVLVISMLGLAGNIRFFVGNTESFSEQLLVLMTALHIVLCIGQMIDIARVLLGISLTRSSCLRFVGTSYSSFSLAQSVLYSLLGLEVLTLISNANLYRKLKVWWFHAVVYSSFIFSGWCIYQSWISDEERPVMLCIPPTAVSKYVNSIRSTWLMANSVFILGQYVVMLALLLFMTGVLVSFATPISQSLGVPISYVIMAATLPAIVTYSQTHYVYFFVSAANRKAFRKRG</sequence>
<evidence type="ECO:0000256" key="3">
    <source>
        <dbReference type="ARBA" id="ARBA00022989"/>
    </source>
</evidence>
<feature type="transmembrane region" description="Helical" evidence="5">
    <location>
        <begin position="203"/>
        <end position="228"/>
    </location>
</feature>
<dbReference type="EMBL" id="BTSX01000004">
    <property type="protein sequence ID" value="GMS93650.1"/>
    <property type="molecule type" value="Genomic_DNA"/>
</dbReference>
<organism evidence="6 7">
    <name type="scientific">Pristionchus entomophagus</name>
    <dbReference type="NCBI Taxonomy" id="358040"/>
    <lineage>
        <taxon>Eukaryota</taxon>
        <taxon>Metazoa</taxon>
        <taxon>Ecdysozoa</taxon>
        <taxon>Nematoda</taxon>
        <taxon>Chromadorea</taxon>
        <taxon>Rhabditida</taxon>
        <taxon>Rhabditina</taxon>
        <taxon>Diplogasteromorpha</taxon>
        <taxon>Diplogasteroidea</taxon>
        <taxon>Neodiplogasteridae</taxon>
        <taxon>Pristionchus</taxon>
    </lineage>
</organism>
<feature type="transmembrane region" description="Helical" evidence="5">
    <location>
        <begin position="168"/>
        <end position="191"/>
    </location>
</feature>
<evidence type="ECO:0000256" key="4">
    <source>
        <dbReference type="ARBA" id="ARBA00023136"/>
    </source>
</evidence>
<gene>
    <name evidence="6" type="ORF">PENTCL1PPCAC_15825</name>
</gene>
<dbReference type="GO" id="GO:0016020">
    <property type="term" value="C:membrane"/>
    <property type="evidence" value="ECO:0007669"/>
    <property type="project" value="UniProtKB-SubCell"/>
</dbReference>
<comment type="subcellular location">
    <subcellularLocation>
        <location evidence="1">Membrane</location>
    </subcellularLocation>
</comment>
<dbReference type="SMART" id="SM01381">
    <property type="entry name" value="7TM_GPCR_Srsx"/>
    <property type="match status" value="1"/>
</dbReference>
<keyword evidence="7" id="KW-1185">Reference proteome</keyword>
<dbReference type="InterPro" id="IPR000276">
    <property type="entry name" value="GPCR_Rhodpsn"/>
</dbReference>
<dbReference type="GO" id="GO:0004930">
    <property type="term" value="F:G protein-coupled receptor activity"/>
    <property type="evidence" value="ECO:0007669"/>
    <property type="project" value="InterPro"/>
</dbReference>
<keyword evidence="4 5" id="KW-0472">Membrane</keyword>
<feature type="transmembrane region" description="Helical" evidence="5">
    <location>
        <begin position="6"/>
        <end position="26"/>
    </location>
</feature>
<feature type="non-terminal residue" evidence="6">
    <location>
        <position position="240"/>
    </location>
</feature>
<accession>A0AAV5TH73</accession>
<proteinExistence type="predicted"/>
<dbReference type="InterPro" id="IPR019424">
    <property type="entry name" value="7TM_GPCR_Srsx"/>
</dbReference>
<feature type="transmembrane region" description="Helical" evidence="5">
    <location>
        <begin position="38"/>
        <end position="62"/>
    </location>
</feature>
<evidence type="ECO:0008006" key="8">
    <source>
        <dbReference type="Google" id="ProtNLM"/>
    </source>
</evidence>
<evidence type="ECO:0000256" key="1">
    <source>
        <dbReference type="ARBA" id="ARBA00004370"/>
    </source>
</evidence>
<keyword evidence="3 5" id="KW-1133">Transmembrane helix</keyword>
<dbReference type="Proteomes" id="UP001432027">
    <property type="component" value="Unassembled WGS sequence"/>
</dbReference>
<comment type="caution">
    <text evidence="6">The sequence shown here is derived from an EMBL/GenBank/DDBJ whole genome shotgun (WGS) entry which is preliminary data.</text>
</comment>
<feature type="transmembrane region" description="Helical" evidence="5">
    <location>
        <begin position="82"/>
        <end position="101"/>
    </location>
</feature>
<evidence type="ECO:0000313" key="6">
    <source>
        <dbReference type="EMBL" id="GMS93650.1"/>
    </source>
</evidence>
<protein>
    <recommendedName>
        <fullName evidence="8">G protein-coupled receptor</fullName>
    </recommendedName>
</protein>
<reference evidence="6" key="1">
    <citation type="submission" date="2023-10" db="EMBL/GenBank/DDBJ databases">
        <title>Genome assembly of Pristionchus species.</title>
        <authorList>
            <person name="Yoshida K."/>
            <person name="Sommer R.J."/>
        </authorList>
    </citation>
    <scope>NUCLEOTIDE SEQUENCE</scope>
    <source>
        <strain evidence="6">RS0144</strain>
    </source>
</reference>
<dbReference type="AlphaFoldDB" id="A0AAV5TH73"/>
<evidence type="ECO:0000313" key="7">
    <source>
        <dbReference type="Proteomes" id="UP001432027"/>
    </source>
</evidence>
<evidence type="ECO:0000256" key="2">
    <source>
        <dbReference type="ARBA" id="ARBA00022692"/>
    </source>
</evidence>
<name>A0AAV5TH73_9BILA</name>
<dbReference type="Pfam" id="PF10320">
    <property type="entry name" value="7TM_GPCR_Srsx"/>
    <property type="match status" value="1"/>
</dbReference>